<evidence type="ECO:0000256" key="4">
    <source>
        <dbReference type="ARBA" id="ARBA00032315"/>
    </source>
</evidence>
<dbReference type="InterPro" id="IPR001431">
    <property type="entry name" value="Pept_M16_Zn_BS"/>
</dbReference>
<dbReference type="GO" id="GO:0006627">
    <property type="term" value="P:protein processing involved in protein targeting to mitochondrion"/>
    <property type="evidence" value="ECO:0007669"/>
    <property type="project" value="TreeGrafter"/>
</dbReference>
<dbReference type="InterPro" id="IPR011249">
    <property type="entry name" value="Metalloenz_LuxS/M16"/>
</dbReference>
<name>A0AA36CCK0_9BILA</name>
<dbReference type="NCBIfam" id="TIGR00322">
    <property type="entry name" value="diphth2_R"/>
    <property type="match status" value="1"/>
</dbReference>
<evidence type="ECO:0000313" key="10">
    <source>
        <dbReference type="Proteomes" id="UP001177023"/>
    </source>
</evidence>
<evidence type="ECO:0000256" key="6">
    <source>
        <dbReference type="SAM" id="MobiDB-lite"/>
    </source>
</evidence>
<dbReference type="InterPro" id="IPR042263">
    <property type="entry name" value="DPH1/DPH2_1"/>
</dbReference>
<dbReference type="Pfam" id="PF01866">
    <property type="entry name" value="Diphthamide_syn"/>
    <property type="match status" value="1"/>
</dbReference>
<feature type="compositionally biased region" description="Low complexity" evidence="6">
    <location>
        <begin position="32"/>
        <end position="45"/>
    </location>
</feature>
<dbReference type="InterPro" id="IPR016435">
    <property type="entry name" value="DPH1/DPH2"/>
</dbReference>
<dbReference type="GO" id="GO:0004222">
    <property type="term" value="F:metalloendopeptidase activity"/>
    <property type="evidence" value="ECO:0007669"/>
    <property type="project" value="InterPro"/>
</dbReference>
<accession>A0AA36CCK0</accession>
<evidence type="ECO:0000259" key="7">
    <source>
        <dbReference type="Pfam" id="PF00675"/>
    </source>
</evidence>
<dbReference type="GO" id="GO:0090560">
    <property type="term" value="F:2-(3-amino-3-carboxypropyl)histidine synthase activity"/>
    <property type="evidence" value="ECO:0007669"/>
    <property type="project" value="InterPro"/>
</dbReference>
<feature type="domain" description="Peptidase M16 C-terminal" evidence="8">
    <location>
        <begin position="220"/>
        <end position="424"/>
    </location>
</feature>
<dbReference type="AlphaFoldDB" id="A0AA36CCK0"/>
<dbReference type="EMBL" id="CATQJA010001128">
    <property type="protein sequence ID" value="CAJ0565907.1"/>
    <property type="molecule type" value="Genomic_DNA"/>
</dbReference>
<dbReference type="PANTHER" id="PTHR11851:SF49">
    <property type="entry name" value="MITOCHONDRIAL-PROCESSING PEPTIDASE SUBUNIT ALPHA"/>
    <property type="match status" value="1"/>
</dbReference>
<proteinExistence type="inferred from homology"/>
<keyword evidence="10" id="KW-1185">Reference proteome</keyword>
<dbReference type="GO" id="GO:0017183">
    <property type="term" value="P:protein histidyl modification to diphthamide"/>
    <property type="evidence" value="ECO:0007669"/>
    <property type="project" value="InterPro"/>
</dbReference>
<comment type="function">
    <text evidence="1">Substrate recognition and binding subunit of the essential mitochondrial processing protease (MPP), which cleaves the mitochondrial sequence off newly imported precursors proteins.</text>
</comment>
<dbReference type="Proteomes" id="UP001177023">
    <property type="component" value="Unassembled WGS sequence"/>
</dbReference>
<dbReference type="PANTHER" id="PTHR11851">
    <property type="entry name" value="METALLOPROTEASE"/>
    <property type="match status" value="1"/>
</dbReference>
<dbReference type="GO" id="GO:0046872">
    <property type="term" value="F:metal ion binding"/>
    <property type="evidence" value="ECO:0007669"/>
    <property type="project" value="InterPro"/>
</dbReference>
<evidence type="ECO:0000256" key="5">
    <source>
        <dbReference type="RuleBase" id="RU004447"/>
    </source>
</evidence>
<dbReference type="Gene3D" id="3.40.50.11840">
    <property type="entry name" value="Diphthamide synthesis DPH1/DPH2 domain 1"/>
    <property type="match status" value="1"/>
</dbReference>
<reference evidence="9" key="1">
    <citation type="submission" date="2023-06" db="EMBL/GenBank/DDBJ databases">
        <authorList>
            <person name="Delattre M."/>
        </authorList>
    </citation>
    <scope>NUCLEOTIDE SEQUENCE</scope>
    <source>
        <strain evidence="9">AF72</strain>
    </source>
</reference>
<dbReference type="InterPro" id="IPR050361">
    <property type="entry name" value="MPP/UQCRC_Complex"/>
</dbReference>
<feature type="domain" description="Peptidase M16 N-terminal" evidence="7">
    <location>
        <begin position="63"/>
        <end position="205"/>
    </location>
</feature>
<evidence type="ECO:0000256" key="3">
    <source>
        <dbReference type="ARBA" id="ARBA00030006"/>
    </source>
</evidence>
<gene>
    <name evidence="9" type="ORF">MSPICULIGERA_LOCUS4531</name>
</gene>
<comment type="similarity">
    <text evidence="2 5">Belongs to the peptidase M16 family.</text>
</comment>
<evidence type="ECO:0000256" key="2">
    <source>
        <dbReference type="ARBA" id="ARBA00007261"/>
    </source>
</evidence>
<dbReference type="InterPro" id="IPR007863">
    <property type="entry name" value="Peptidase_M16_C"/>
</dbReference>
<dbReference type="Pfam" id="PF05193">
    <property type="entry name" value="Peptidase_M16_C"/>
    <property type="match status" value="1"/>
</dbReference>
<feature type="non-terminal residue" evidence="9">
    <location>
        <position position="1"/>
    </location>
</feature>
<dbReference type="SUPFAM" id="SSF63411">
    <property type="entry name" value="LuxS/MPP-like metallohydrolase"/>
    <property type="match status" value="2"/>
</dbReference>
<dbReference type="InterPro" id="IPR011765">
    <property type="entry name" value="Pept_M16_N"/>
</dbReference>
<dbReference type="GO" id="GO:0005739">
    <property type="term" value="C:mitochondrion"/>
    <property type="evidence" value="ECO:0007669"/>
    <property type="project" value="TreeGrafter"/>
</dbReference>
<organism evidence="9 10">
    <name type="scientific">Mesorhabditis spiculigera</name>
    <dbReference type="NCBI Taxonomy" id="96644"/>
    <lineage>
        <taxon>Eukaryota</taxon>
        <taxon>Metazoa</taxon>
        <taxon>Ecdysozoa</taxon>
        <taxon>Nematoda</taxon>
        <taxon>Chromadorea</taxon>
        <taxon>Rhabditida</taxon>
        <taxon>Rhabditina</taxon>
        <taxon>Rhabditomorpha</taxon>
        <taxon>Rhabditoidea</taxon>
        <taxon>Rhabditidae</taxon>
        <taxon>Mesorhabditinae</taxon>
        <taxon>Mesorhabditis</taxon>
    </lineage>
</organism>
<dbReference type="Pfam" id="PF00675">
    <property type="entry name" value="Peptidase_M16"/>
    <property type="match status" value="1"/>
</dbReference>
<dbReference type="Gene3D" id="3.30.830.10">
    <property type="entry name" value="Metalloenzyme, LuxS/M16 peptidase-like"/>
    <property type="match status" value="2"/>
</dbReference>
<evidence type="ECO:0000259" key="8">
    <source>
        <dbReference type="Pfam" id="PF05193"/>
    </source>
</evidence>
<comment type="caution">
    <text evidence="9">The sequence shown here is derived from an EMBL/GenBank/DDBJ whole genome shotgun (WGS) entry which is preliminary data.</text>
</comment>
<evidence type="ECO:0000256" key="1">
    <source>
        <dbReference type="ARBA" id="ARBA00002123"/>
    </source>
</evidence>
<feature type="region of interest" description="Disordered" evidence="6">
    <location>
        <begin position="21"/>
        <end position="45"/>
    </location>
</feature>
<protein>
    <recommendedName>
        <fullName evidence="3">Alpha-MPP</fullName>
    </recommendedName>
    <alternativeName>
        <fullName evidence="4">Inactive zinc metalloprotease alpha</fullName>
    </alternativeName>
</protein>
<dbReference type="PROSITE" id="PS00143">
    <property type="entry name" value="INSULINASE"/>
    <property type="match status" value="1"/>
</dbReference>
<sequence>MLKRTNVRLLRRLSTFKDPRTTSLKEAISPPTASHSRVSTTSSSTADYKPFDTKVSKLDNGLRVASEDYFGEYCTFGVAIESGCRHEALYPKGTTHVIEKLAFASTLKHAREDILSAIEKSGALIDCQATRDTIIYATSCHREKLQEMMEIISSTILRPRFDEDEIAEAIANCNFESSELGKQIEIEPFLTDRIHQAAFRSNTLGFRRHVDPSEIENVEDFSRDKLYEYMCRYYTPKRMVLAGVGMAHDELNALALRHLDERSAIWNIDRSVDVSKSPKMELSTSQYTGGDWRQVVDLSEVGIGTPFPHLAHVAVGFEGCGYHDEDFIAFCVMQALLGGGGSFSAGGPGKGMFTRLYDGVLNRCHWLYRCTAFNHSYADTGLFCIQGSAPPERINDALTVILDQFLHLPKGFDAEELDRAKVQLKSQIMMNLEIRPVIFEDMARQVMAQGKRRKPQETMAMIDKVTAEDLIRVSRRMLASKPSLASYGQIENVAKFEQVEEAVAQQDLRLLFTKKKIGMEPAGPRLFSDDHLTTTLAPEPTDEGSTSLVLDLESVPNFFDLPATISWITENDFAKVGLQFPDRFIRYSRFIAERIEKETKARAYVLADTSYKSCCVDEVAAAHVPCDSIVHYGDSCLSTATGAVPVRYVLGRLPLNVDEVTKGFRENSAHIEASVILLTDAAYAYSIEELSQQNPQLLVARLDNGEIRDNEV</sequence>
<dbReference type="SFLD" id="SFLDS00032">
    <property type="entry name" value="Radical_SAM_3-amino-3-carboxyp"/>
    <property type="match status" value="1"/>
</dbReference>
<evidence type="ECO:0000313" key="9">
    <source>
        <dbReference type="EMBL" id="CAJ0565907.1"/>
    </source>
</evidence>